<dbReference type="InterPro" id="IPR021729">
    <property type="entry name" value="DUF3298"/>
</dbReference>
<gene>
    <name evidence="2" type="ORF">AMD02_14580</name>
</gene>
<dbReference type="RefSeq" id="WP_053431783.1">
    <property type="nucleotide sequence ID" value="NZ_CP040441.1"/>
</dbReference>
<comment type="caution">
    <text evidence="2">The sequence shown here is derived from an EMBL/GenBank/DDBJ whole genome shotgun (WGS) entry which is preliminary data.</text>
</comment>
<organism evidence="2">
    <name type="scientific">Halalkalibacterium halodurans</name>
    <name type="common">Bacillus halodurans</name>
    <dbReference type="NCBI Taxonomy" id="86665"/>
    <lineage>
        <taxon>Bacteria</taxon>
        <taxon>Bacillati</taxon>
        <taxon>Bacillota</taxon>
        <taxon>Bacilli</taxon>
        <taxon>Bacillales</taxon>
        <taxon>Bacillaceae</taxon>
        <taxon>Halalkalibacterium (ex Joshi et al. 2022)</taxon>
    </lineage>
</organism>
<evidence type="ECO:0000259" key="1">
    <source>
        <dbReference type="Pfam" id="PF11738"/>
    </source>
</evidence>
<evidence type="ECO:0000313" key="2">
    <source>
        <dbReference type="EMBL" id="KOO39937.1"/>
    </source>
</evidence>
<sequence length="202" mass="22992">MNESILPVQIGTKHLIEKQADVYVPLVTGGTNAQARKRMNERIEQQVKTLLQKAGVSEPNTEITGMYEIKTNQRHVLSLTNSQYSYTQSAAHGMTYLRSLTFDTTTGKAYRLNELFKPGSPYQQVINEQIKQQIAERDLPLLAPFEGIAPNQFFYIADKALVIYFQLYDLMPYAYGFPYFPISVYSLASIVKEDGPLGRMMY</sequence>
<dbReference type="AlphaFoldDB" id="A0A0M0KMV6"/>
<dbReference type="EMBL" id="LILD01000001">
    <property type="protein sequence ID" value="KOO39937.1"/>
    <property type="molecule type" value="Genomic_DNA"/>
</dbReference>
<accession>A0A0M0KMV6</accession>
<dbReference type="Gene3D" id="3.30.565.40">
    <property type="entry name" value="Fervidobacterium nodosum Rt17-B1 like"/>
    <property type="match status" value="1"/>
</dbReference>
<protein>
    <recommendedName>
        <fullName evidence="1">DUF3298 domain-containing protein</fullName>
    </recommendedName>
</protein>
<dbReference type="Gene3D" id="3.90.640.20">
    <property type="entry name" value="Heat-shock cognate protein, ATPase"/>
    <property type="match status" value="1"/>
</dbReference>
<proteinExistence type="predicted"/>
<dbReference type="InterPro" id="IPR037126">
    <property type="entry name" value="PdaC/RsiV-like_sf"/>
</dbReference>
<dbReference type="Pfam" id="PF11738">
    <property type="entry name" value="DUF3298"/>
    <property type="match status" value="1"/>
</dbReference>
<name>A0A0M0KMV6_ALKHA</name>
<dbReference type="PATRIC" id="fig|136160.3.peg.3385"/>
<feature type="domain" description="DUF3298" evidence="1">
    <location>
        <begin position="114"/>
        <end position="183"/>
    </location>
</feature>
<reference evidence="2" key="1">
    <citation type="submission" date="2015-08" db="EMBL/GenBank/DDBJ databases">
        <title>Complete DNA Sequence of Pseudomonas syringae pv. actinidiae, the Causal Agent of Kiwifruit Canker Disease.</title>
        <authorList>
            <person name="Rikkerink E.H.A."/>
            <person name="Fineran P.C."/>
        </authorList>
    </citation>
    <scope>NUCLEOTIDE SEQUENCE</scope>
    <source>
        <strain evidence="2">DSM 13666</strain>
    </source>
</reference>
<dbReference type="GeneID" id="87596650"/>